<organism evidence="2 3">
    <name type="scientific">Jannaschia aquimarina</name>
    <dbReference type="NCBI Taxonomy" id="935700"/>
    <lineage>
        <taxon>Bacteria</taxon>
        <taxon>Pseudomonadati</taxon>
        <taxon>Pseudomonadota</taxon>
        <taxon>Alphaproteobacteria</taxon>
        <taxon>Rhodobacterales</taxon>
        <taxon>Roseobacteraceae</taxon>
        <taxon>Jannaschia</taxon>
    </lineage>
</organism>
<dbReference type="AlphaFoldDB" id="A0A0D1EBQ7"/>
<sequence>MKLVLKSGTARFETRQLNFEWHEQLASLVFDFRNVACFSVAKVVASDFWVVAIVMKVLLGNHLIASRLQR</sequence>
<evidence type="ECO:0000313" key="2">
    <source>
        <dbReference type="EMBL" id="KIT15169.1"/>
    </source>
</evidence>
<dbReference type="STRING" id="935700.jaqu_31140"/>
<gene>
    <name evidence="2" type="ORF">jaqu_31140</name>
</gene>
<keyword evidence="1" id="KW-0812">Transmembrane</keyword>
<name>A0A0D1EBQ7_9RHOB</name>
<dbReference type="PATRIC" id="fig|935700.4.peg.3217"/>
<keyword evidence="1" id="KW-1133">Transmembrane helix</keyword>
<dbReference type="EMBL" id="JYFE01000058">
    <property type="protein sequence ID" value="KIT15169.1"/>
    <property type="molecule type" value="Genomic_DNA"/>
</dbReference>
<protein>
    <submittedName>
        <fullName evidence="2">Uncharacterized protein</fullName>
    </submittedName>
</protein>
<feature type="transmembrane region" description="Helical" evidence="1">
    <location>
        <begin position="48"/>
        <end position="65"/>
    </location>
</feature>
<reference evidence="2 3" key="1">
    <citation type="submission" date="2015-02" db="EMBL/GenBank/DDBJ databases">
        <title>Genome Sequence of Jannaschia aquimarina DSM28248, a member of the Roseobacter clade.</title>
        <authorList>
            <person name="Voget S."/>
            <person name="Daniel R."/>
        </authorList>
    </citation>
    <scope>NUCLEOTIDE SEQUENCE [LARGE SCALE GENOMIC DNA]</scope>
    <source>
        <strain evidence="2 3">GSW-M26</strain>
    </source>
</reference>
<evidence type="ECO:0000313" key="3">
    <source>
        <dbReference type="Proteomes" id="UP000032232"/>
    </source>
</evidence>
<proteinExistence type="predicted"/>
<evidence type="ECO:0000256" key="1">
    <source>
        <dbReference type="SAM" id="Phobius"/>
    </source>
</evidence>
<comment type="caution">
    <text evidence="2">The sequence shown here is derived from an EMBL/GenBank/DDBJ whole genome shotgun (WGS) entry which is preliminary data.</text>
</comment>
<dbReference type="Proteomes" id="UP000032232">
    <property type="component" value="Unassembled WGS sequence"/>
</dbReference>
<keyword evidence="3" id="KW-1185">Reference proteome</keyword>
<keyword evidence="1" id="KW-0472">Membrane</keyword>
<accession>A0A0D1EBQ7</accession>